<accession>A0ABS7MCD1</accession>
<sequence length="272" mass="29330">MNVGDSDKNILPVVPEPFALIIGPRLHGADAGHIETAMRHMGLQPETLQSVPANLTDEIRLPCYRIRLGSVTVLAGPAADGAVAEADPADPATSLLAASLPANWQKTEKCWRFVPETTGAASLPQRDYLKLVVLAVDLFDASHFFWPPARLWSDASQLRSAVAEMMASSMPPVLHLVAFRRSEIDGADVVSTRGLALFSDQELRAHLPSGWTIADGVKRLARIAIDVILHGAIDGPQRIRGMTAGESIRLVLHPARAANSPTIVAVEFIDHR</sequence>
<comment type="caution">
    <text evidence="1">The sequence shown here is derived from an EMBL/GenBank/DDBJ whole genome shotgun (WGS) entry which is preliminary data.</text>
</comment>
<dbReference type="Proteomes" id="UP001166571">
    <property type="component" value="Unassembled WGS sequence"/>
</dbReference>
<keyword evidence="2" id="KW-1185">Reference proteome</keyword>
<protein>
    <recommendedName>
        <fullName evidence="3">DUF4261 domain-containing protein</fullName>
    </recommendedName>
</protein>
<dbReference type="RefSeq" id="WP_222135898.1">
    <property type="nucleotide sequence ID" value="NZ_JAILXK010000001.1"/>
</dbReference>
<evidence type="ECO:0008006" key="3">
    <source>
        <dbReference type="Google" id="ProtNLM"/>
    </source>
</evidence>
<proteinExistence type="predicted"/>
<dbReference type="EMBL" id="JAILXK010000001">
    <property type="protein sequence ID" value="MBY4636426.1"/>
    <property type="molecule type" value="Genomic_DNA"/>
</dbReference>
<name>A0ABS7MCD1_9SPHN</name>
<organism evidence="1 2">
    <name type="scientific">Sphingopyxis jiangsuensis</name>
    <dbReference type="NCBI Taxonomy" id="2871171"/>
    <lineage>
        <taxon>Bacteria</taxon>
        <taxon>Pseudomonadati</taxon>
        <taxon>Pseudomonadota</taxon>
        <taxon>Alphaproteobacteria</taxon>
        <taxon>Sphingomonadales</taxon>
        <taxon>Sphingomonadaceae</taxon>
        <taxon>Sphingopyxis</taxon>
    </lineage>
</organism>
<reference evidence="1" key="1">
    <citation type="submission" date="2021-08" db="EMBL/GenBank/DDBJ databases">
        <title>Sphingopyxis panaciterrulae sp. nov., isolated from the surface water of the Yellow Sea.</title>
        <authorList>
            <person name="Gao Z."/>
            <person name="Zhang D."/>
            <person name="Zhang A."/>
        </authorList>
    </citation>
    <scope>NUCLEOTIDE SEQUENCE</scope>
    <source>
        <strain evidence="1">XHP0097</strain>
    </source>
</reference>
<evidence type="ECO:0000313" key="2">
    <source>
        <dbReference type="Proteomes" id="UP001166571"/>
    </source>
</evidence>
<evidence type="ECO:0000313" key="1">
    <source>
        <dbReference type="EMBL" id="MBY4636426.1"/>
    </source>
</evidence>
<gene>
    <name evidence="1" type="ORF">K5P26_04640</name>
</gene>